<name>A0A0U5BSU5_9MICO</name>
<dbReference type="KEGG" id="malk:MalAC0309_0598"/>
<dbReference type="Pfam" id="PF00149">
    <property type="entry name" value="Metallophos"/>
    <property type="match status" value="1"/>
</dbReference>
<dbReference type="InterPro" id="IPR051158">
    <property type="entry name" value="Metallophosphoesterase_sf"/>
</dbReference>
<dbReference type="EMBL" id="AP017315">
    <property type="protein sequence ID" value="BAU31469.1"/>
    <property type="molecule type" value="Genomic_DNA"/>
</dbReference>
<sequence>MSAPAKAAAAVTLGVAAAAAVYATAIERRAYRVRTEIVPVLSPGADPIRVLHLSDLHLAPWQRDRIEWVRGLTSLKPDLIVSTGDLLGHTEALPALTEALMPFDGVPGAFVHGSNDYFAPTFKNPLRYLLGPSRGDADDVERLDVDALERLLGERLGWHGLNNDVGQLTINGSILDLVGVNDAHRGWDRLDVVPSLLDELREQDDDDTDDPAVTIGVTHAPYRRVLDTFTTQGADLIFAGHTHGGQVCLPGGRALVTNCDIPPEQARGLSLWYHAHRAAYLNVSAGLGHSIYAPVRFACPPEAVLVTLVGDDIGYA</sequence>
<gene>
    <name evidence="2" type="ORF">MalAC0309_0598</name>
</gene>
<dbReference type="InterPro" id="IPR004843">
    <property type="entry name" value="Calcineurin-like_PHP"/>
</dbReference>
<dbReference type="RefSeq" id="WP_096420706.1">
    <property type="nucleotide sequence ID" value="NZ_AP017315.1"/>
</dbReference>
<evidence type="ECO:0000313" key="2">
    <source>
        <dbReference type="EMBL" id="BAU31469.1"/>
    </source>
</evidence>
<dbReference type="GO" id="GO:0008758">
    <property type="term" value="F:UDP-2,3-diacylglucosamine hydrolase activity"/>
    <property type="evidence" value="ECO:0007669"/>
    <property type="project" value="TreeGrafter"/>
</dbReference>
<dbReference type="PANTHER" id="PTHR31302">
    <property type="entry name" value="TRANSMEMBRANE PROTEIN WITH METALLOPHOSPHOESTERASE DOMAIN-RELATED"/>
    <property type="match status" value="1"/>
</dbReference>
<dbReference type="AlphaFoldDB" id="A0A0U5BSU5"/>
<dbReference type="Proteomes" id="UP000218965">
    <property type="component" value="Chromosome"/>
</dbReference>
<dbReference type="PANTHER" id="PTHR31302:SF20">
    <property type="entry name" value="CONSERVED PROTEIN"/>
    <property type="match status" value="1"/>
</dbReference>
<accession>A0A0U5BSU5</accession>
<reference evidence="3" key="1">
    <citation type="submission" date="2015-12" db="EMBL/GenBank/DDBJ databases">
        <authorList>
            <person name="Shamseldin A."/>
            <person name="Moawad H."/>
            <person name="Abd El-Rahim W.M."/>
            <person name="Sadowsky M.J."/>
        </authorList>
    </citation>
    <scope>NUCLEOTIDE SEQUENCE [LARGE SCALE GENOMIC DNA]</scope>
    <source>
        <strain evidence="3">JAM AC0309</strain>
    </source>
</reference>
<proteinExistence type="predicted"/>
<dbReference type="Gene3D" id="3.60.21.10">
    <property type="match status" value="1"/>
</dbReference>
<dbReference type="GO" id="GO:0009245">
    <property type="term" value="P:lipid A biosynthetic process"/>
    <property type="evidence" value="ECO:0007669"/>
    <property type="project" value="TreeGrafter"/>
</dbReference>
<protein>
    <submittedName>
        <fullName evidence="2">Ser/Thr phosphatase family protein</fullName>
    </submittedName>
</protein>
<dbReference type="SUPFAM" id="SSF56300">
    <property type="entry name" value="Metallo-dependent phosphatases"/>
    <property type="match status" value="1"/>
</dbReference>
<evidence type="ECO:0000313" key="3">
    <source>
        <dbReference type="Proteomes" id="UP000218965"/>
    </source>
</evidence>
<dbReference type="GO" id="GO:0016020">
    <property type="term" value="C:membrane"/>
    <property type="evidence" value="ECO:0007669"/>
    <property type="project" value="GOC"/>
</dbReference>
<feature type="domain" description="Calcineurin-like phosphoesterase" evidence="1">
    <location>
        <begin position="48"/>
        <end position="244"/>
    </location>
</feature>
<dbReference type="OrthoDB" id="9780884at2"/>
<dbReference type="InterPro" id="IPR029052">
    <property type="entry name" value="Metallo-depent_PP-like"/>
</dbReference>
<organism evidence="2 3">
    <name type="scientific">Microcella alkaliphila</name>
    <dbReference type="NCBI Taxonomy" id="279828"/>
    <lineage>
        <taxon>Bacteria</taxon>
        <taxon>Bacillati</taxon>
        <taxon>Actinomycetota</taxon>
        <taxon>Actinomycetes</taxon>
        <taxon>Micrococcales</taxon>
        <taxon>Microbacteriaceae</taxon>
        <taxon>Microcella</taxon>
    </lineage>
</organism>
<evidence type="ECO:0000259" key="1">
    <source>
        <dbReference type="Pfam" id="PF00149"/>
    </source>
</evidence>
<reference evidence="2 3" key="2">
    <citation type="submission" date="2016-01" db="EMBL/GenBank/DDBJ databases">
        <title>Microcella alkaliphila JAM AC0309 whole genome shotgun sequence.</title>
        <authorList>
            <person name="Kurata A."/>
            <person name="Hirose Y."/>
            <person name="Kishimoto N."/>
            <person name="Kobayashi T."/>
        </authorList>
    </citation>
    <scope>NUCLEOTIDE SEQUENCE [LARGE SCALE GENOMIC DNA]</scope>
    <source>
        <strain evidence="2 3">JAM AC0309</strain>
    </source>
</reference>